<evidence type="ECO:0000256" key="3">
    <source>
        <dbReference type="ARBA" id="ARBA00022989"/>
    </source>
</evidence>
<feature type="transmembrane region" description="Helical" evidence="5">
    <location>
        <begin position="224"/>
        <end position="244"/>
    </location>
</feature>
<dbReference type="PANTHER" id="PTHR33507">
    <property type="entry name" value="INNER MEMBRANE PROTEIN YBBJ"/>
    <property type="match status" value="1"/>
</dbReference>
<dbReference type="EMBL" id="JABANE010000005">
    <property type="protein sequence ID" value="NME66839.1"/>
    <property type="molecule type" value="Genomic_DNA"/>
</dbReference>
<dbReference type="InterPro" id="IPR029045">
    <property type="entry name" value="ClpP/crotonase-like_dom_sf"/>
</dbReference>
<proteinExistence type="predicted"/>
<dbReference type="PANTHER" id="PTHR33507:SF3">
    <property type="entry name" value="INNER MEMBRANE PROTEIN YBBJ"/>
    <property type="match status" value="1"/>
</dbReference>
<dbReference type="SUPFAM" id="SSF52096">
    <property type="entry name" value="ClpP/crotonase"/>
    <property type="match status" value="1"/>
</dbReference>
<evidence type="ECO:0000259" key="7">
    <source>
        <dbReference type="Pfam" id="PF24961"/>
    </source>
</evidence>
<dbReference type="Pfam" id="PF01957">
    <property type="entry name" value="NfeD"/>
    <property type="match status" value="1"/>
</dbReference>
<dbReference type="RefSeq" id="WP_169654713.1">
    <property type="nucleotide sequence ID" value="NZ_JABANE010000005.1"/>
</dbReference>
<dbReference type="Pfam" id="PF24961">
    <property type="entry name" value="NfeD_membrane"/>
    <property type="match status" value="1"/>
</dbReference>
<evidence type="ECO:0000259" key="6">
    <source>
        <dbReference type="Pfam" id="PF01957"/>
    </source>
</evidence>
<dbReference type="CDD" id="cd07021">
    <property type="entry name" value="Clp_protease_NfeD_like"/>
    <property type="match status" value="1"/>
</dbReference>
<dbReference type="Proteomes" id="UP000576082">
    <property type="component" value="Unassembled WGS sequence"/>
</dbReference>
<dbReference type="InterPro" id="IPR012340">
    <property type="entry name" value="NA-bd_OB-fold"/>
</dbReference>
<evidence type="ECO:0000313" key="9">
    <source>
        <dbReference type="EMBL" id="NME66839.1"/>
    </source>
</evidence>
<name>A0A7X9P1B7_9BACT</name>
<evidence type="ECO:0000256" key="2">
    <source>
        <dbReference type="ARBA" id="ARBA00022692"/>
    </source>
</evidence>
<dbReference type="InterPro" id="IPR056739">
    <property type="entry name" value="NfeD_membrane"/>
</dbReference>
<dbReference type="Gene3D" id="2.40.50.140">
    <property type="entry name" value="Nucleic acid-binding proteins"/>
    <property type="match status" value="1"/>
</dbReference>
<evidence type="ECO:0000313" key="10">
    <source>
        <dbReference type="Proteomes" id="UP000576082"/>
    </source>
</evidence>
<feature type="transmembrane region" description="Helical" evidence="5">
    <location>
        <begin position="251"/>
        <end position="271"/>
    </location>
</feature>
<dbReference type="InterPro" id="IPR002810">
    <property type="entry name" value="NfeD-like_C"/>
</dbReference>
<comment type="caution">
    <text evidence="9">The sequence shown here is derived from an EMBL/GenBank/DDBJ whole genome shotgun (WGS) entry which is preliminary data.</text>
</comment>
<keyword evidence="2 5" id="KW-0812">Transmembrane</keyword>
<feature type="domain" description="NfeD1b N-terminal" evidence="8">
    <location>
        <begin position="26"/>
        <end position="211"/>
    </location>
</feature>
<dbReference type="InterPro" id="IPR052165">
    <property type="entry name" value="Membrane_assoc_protease"/>
</dbReference>
<accession>A0A7X9P1B7</accession>
<evidence type="ECO:0000256" key="1">
    <source>
        <dbReference type="ARBA" id="ARBA00004141"/>
    </source>
</evidence>
<keyword evidence="3 5" id="KW-1133">Transmembrane helix</keyword>
<evidence type="ECO:0000259" key="8">
    <source>
        <dbReference type="Pfam" id="PF25145"/>
    </source>
</evidence>
<comment type="subcellular location">
    <subcellularLocation>
        <location evidence="1">Membrane</location>
        <topology evidence="1">Multi-pass membrane protein</topology>
    </subcellularLocation>
</comment>
<dbReference type="AlphaFoldDB" id="A0A7X9P1B7"/>
<organism evidence="9 10">
    <name type="scientific">Flammeovirga aprica JL-4</name>
    <dbReference type="NCBI Taxonomy" id="694437"/>
    <lineage>
        <taxon>Bacteria</taxon>
        <taxon>Pseudomonadati</taxon>
        <taxon>Bacteroidota</taxon>
        <taxon>Cytophagia</taxon>
        <taxon>Cytophagales</taxon>
        <taxon>Flammeovirgaceae</taxon>
        <taxon>Flammeovirga</taxon>
    </lineage>
</organism>
<evidence type="ECO:0000256" key="4">
    <source>
        <dbReference type="ARBA" id="ARBA00023136"/>
    </source>
</evidence>
<sequence length="445" mass="48084">MKSFINTLLLLFVSFSIFGSEKEPIVYVFDLKAEIDPRTSRHVENALNEATSEKADYVIIDLDTYGGAVNDADHIRQLILDYPQPVFVYINKNAASAGALISIACDSIYMEKGANIGAATVVMGGTGEKAPDKYQSYMRSMMRSTAEANNRNPKIAEAMVDQDLVVEGVSKEGDVITFTTDEAIKNGFCEAEVSSIREILERNNITDYEIIKHEVSTTESIINIFLNPAISSILILIILGGIYFELQSPGIGFPLAAAVTAGVLYLVPYYLTGMAANWELLIIGLGFLLILLEVFVVPGFGVTGISGITLTILGLTLVMLENDFLDFTFVPGAKIATALISVTSAILIGGSGMFFFGHRLLGSPMMKGVVLDNDMTAEKGYTADFLVSSFIGSTGVTHSVLRPSGKVKIDDKVYDATSEGDFIGKNVPVEVVEQNGSSLRVREIV</sequence>
<feature type="domain" description="NfeD-like C-terminal" evidence="6">
    <location>
        <begin position="389"/>
        <end position="442"/>
    </location>
</feature>
<dbReference type="GO" id="GO:0005886">
    <property type="term" value="C:plasma membrane"/>
    <property type="evidence" value="ECO:0007669"/>
    <property type="project" value="TreeGrafter"/>
</dbReference>
<gene>
    <name evidence="9" type="ORF">HHU12_02575</name>
</gene>
<reference evidence="9 10" key="1">
    <citation type="submission" date="2020-04" db="EMBL/GenBank/DDBJ databases">
        <title>Flammeovirga sp. SR4, a novel species isolated from seawater.</title>
        <authorList>
            <person name="Wang X."/>
        </authorList>
    </citation>
    <scope>NUCLEOTIDE SEQUENCE [LARGE SCALE GENOMIC DNA]</scope>
    <source>
        <strain evidence="9 10">ATCC 23126</strain>
    </source>
</reference>
<evidence type="ECO:0000256" key="5">
    <source>
        <dbReference type="SAM" id="Phobius"/>
    </source>
</evidence>
<dbReference type="Pfam" id="PF25145">
    <property type="entry name" value="NfeD1b_N"/>
    <property type="match status" value="1"/>
</dbReference>
<feature type="transmembrane region" description="Helical" evidence="5">
    <location>
        <begin position="277"/>
        <end position="295"/>
    </location>
</feature>
<protein>
    <submittedName>
        <fullName evidence="9">Nodulation protein NfeD</fullName>
    </submittedName>
</protein>
<keyword evidence="4 5" id="KW-0472">Membrane</keyword>
<feature type="transmembrane region" description="Helical" evidence="5">
    <location>
        <begin position="335"/>
        <end position="357"/>
    </location>
</feature>
<dbReference type="InterPro" id="IPR056738">
    <property type="entry name" value="NfeD1b_N"/>
</dbReference>
<feature type="domain" description="NfeD integral membrane" evidence="7">
    <location>
        <begin position="230"/>
        <end position="355"/>
    </location>
</feature>
<keyword evidence="10" id="KW-1185">Reference proteome</keyword>
<dbReference type="Gene3D" id="3.90.226.10">
    <property type="entry name" value="2-enoyl-CoA Hydratase, Chain A, domain 1"/>
    <property type="match status" value="1"/>
</dbReference>
<feature type="transmembrane region" description="Helical" evidence="5">
    <location>
        <begin position="302"/>
        <end position="320"/>
    </location>
</feature>